<evidence type="ECO:0000313" key="1">
    <source>
        <dbReference type="EMBL" id="RXW11601.1"/>
    </source>
</evidence>
<dbReference type="AlphaFoldDB" id="A0A4Q2D059"/>
<evidence type="ECO:0000313" key="2">
    <source>
        <dbReference type="Proteomes" id="UP000290288"/>
    </source>
</evidence>
<evidence type="ECO:0008006" key="3">
    <source>
        <dbReference type="Google" id="ProtNLM"/>
    </source>
</evidence>
<keyword evidence="2" id="KW-1185">Reference proteome</keyword>
<name>A0A4Q2D059_9AGAR</name>
<accession>A0A4Q2D059</accession>
<proteinExistence type="predicted"/>
<comment type="caution">
    <text evidence="1">The sequence shown here is derived from an EMBL/GenBank/DDBJ whole genome shotgun (WGS) entry which is preliminary data.</text>
</comment>
<sequence length="329" mass="36793">MGQLLQLETLRLIKYLPCSRDVSHPSGRSLPISLPSLRTLELDDSTAEVHHFFNATQISKEAKVGLALTDEDSVFGSLGALFSALKASWILSSQDMDVDTNGSQLPAQSDILDLRTVEEIQIGYSGIKCWFKHNKLPTKFDDDNPPADLVVSADNIITTSLLTAIADSSDLSSLRSLKISSYDDLEEDGLALFKNLTKLDTIAICDNYETLSIFLKEFQKQGSDTTSPSFPALRSVHLHNIDFDGPLVRKPDDAVRALVTAFENREASHPIEQLTISKCINFSEVHWKDLCASSFSEDVNMDWDEDEYIHDYYDDYDDHDFDTYGYGSD</sequence>
<gene>
    <name evidence="1" type="ORF">EST38_g14254</name>
</gene>
<dbReference type="Proteomes" id="UP000290288">
    <property type="component" value="Unassembled WGS sequence"/>
</dbReference>
<dbReference type="OrthoDB" id="2857166at2759"/>
<organism evidence="1 2">
    <name type="scientific">Candolleomyces aberdarensis</name>
    <dbReference type="NCBI Taxonomy" id="2316362"/>
    <lineage>
        <taxon>Eukaryota</taxon>
        <taxon>Fungi</taxon>
        <taxon>Dikarya</taxon>
        <taxon>Basidiomycota</taxon>
        <taxon>Agaricomycotina</taxon>
        <taxon>Agaricomycetes</taxon>
        <taxon>Agaricomycetidae</taxon>
        <taxon>Agaricales</taxon>
        <taxon>Agaricineae</taxon>
        <taxon>Psathyrellaceae</taxon>
        <taxon>Candolleomyces</taxon>
    </lineage>
</organism>
<reference evidence="1 2" key="1">
    <citation type="submission" date="2019-01" db="EMBL/GenBank/DDBJ databases">
        <title>Draft genome sequence of Psathyrella aberdarensis IHI B618.</title>
        <authorList>
            <person name="Buettner E."/>
            <person name="Kellner H."/>
        </authorList>
    </citation>
    <scope>NUCLEOTIDE SEQUENCE [LARGE SCALE GENOMIC DNA]</scope>
    <source>
        <strain evidence="1 2">IHI B618</strain>
    </source>
</reference>
<protein>
    <recommendedName>
        <fullName evidence="3">F-box protein</fullName>
    </recommendedName>
</protein>
<dbReference type="EMBL" id="SDEE01001758">
    <property type="protein sequence ID" value="RXW11601.1"/>
    <property type="molecule type" value="Genomic_DNA"/>
</dbReference>